<dbReference type="OrthoDB" id="2986620at2"/>
<sequence length="344" mass="37055">MSLTLHVDSARWRGHLDSVAEAYPRLVPVVKGTGYGFGHALLAAEAGRLGVETLAVGTYEELAAVRDKFTGDLLVLTPIRPFDQVPDDPRVISTVSRVADLRSLAEGPGRPRVVVELLTSMRRHGVPADELADVVKLLEGVRCEGFALHLPLPSAGRHGPEVTGWVERLNDTGVAYDRLFVSHVTAEELGTLAAAHPGLEIRSRIGTRLWLADREAYTARAHVLDVHPVGKSDRFGYRQRRVPGAGHLVVASGGTAHGIALEAPSHVADLRTRARVLAASGLEATGRALSPYTVAGKRRWFAEPPHMQVSVLFLPTSVRPPEVGTELPVNVGMAITKFDRVVLG</sequence>
<dbReference type="AlphaFoldDB" id="A0A1I2UHL4"/>
<protein>
    <submittedName>
        <fullName evidence="3">Alanine racemase, N-terminal domain</fullName>
    </submittedName>
</protein>
<dbReference type="EMBL" id="JACBZA010000001">
    <property type="protein sequence ID" value="NYH86599.1"/>
    <property type="molecule type" value="Genomic_DNA"/>
</dbReference>
<reference evidence="3 4" key="1">
    <citation type="submission" date="2016-10" db="EMBL/GenBank/DDBJ databases">
        <authorList>
            <person name="de Groot N.N."/>
        </authorList>
    </citation>
    <scope>NUCLEOTIDE SEQUENCE [LARGE SCALE GENOMIC DNA]</scope>
    <source>
        <strain evidence="3 4">CPCC 202808</strain>
    </source>
</reference>
<gene>
    <name evidence="2" type="ORF">FHR37_005450</name>
    <name evidence="3" type="ORF">SAMN05421678_108185</name>
</gene>
<evidence type="ECO:0000313" key="2">
    <source>
        <dbReference type="EMBL" id="NYH86599.1"/>
    </source>
</evidence>
<accession>A0A1I2UHL4</accession>
<evidence type="ECO:0000259" key="1">
    <source>
        <dbReference type="Pfam" id="PF01168"/>
    </source>
</evidence>
<dbReference type="SUPFAM" id="SSF51419">
    <property type="entry name" value="PLP-binding barrel"/>
    <property type="match status" value="1"/>
</dbReference>
<dbReference type="InterPro" id="IPR029066">
    <property type="entry name" value="PLP-binding_barrel"/>
</dbReference>
<dbReference type="Proteomes" id="UP000199052">
    <property type="component" value="Unassembled WGS sequence"/>
</dbReference>
<evidence type="ECO:0000313" key="3">
    <source>
        <dbReference type="EMBL" id="SFG76642.1"/>
    </source>
</evidence>
<dbReference type="Pfam" id="PF01168">
    <property type="entry name" value="Ala_racemase_N"/>
    <property type="match status" value="1"/>
</dbReference>
<feature type="domain" description="Alanine racemase N-terminal" evidence="1">
    <location>
        <begin position="13"/>
        <end position="151"/>
    </location>
</feature>
<evidence type="ECO:0000313" key="4">
    <source>
        <dbReference type="Proteomes" id="UP000199052"/>
    </source>
</evidence>
<dbReference type="EMBL" id="FOOI01000008">
    <property type="protein sequence ID" value="SFG76642.1"/>
    <property type="molecule type" value="Genomic_DNA"/>
</dbReference>
<name>A0A1I2UHL4_9ACTN</name>
<dbReference type="Proteomes" id="UP000533017">
    <property type="component" value="Unassembled WGS sequence"/>
</dbReference>
<reference evidence="2 5" key="2">
    <citation type="submission" date="2020-07" db="EMBL/GenBank/DDBJ databases">
        <title>Sequencing the genomes of 1000 actinobacteria strains.</title>
        <authorList>
            <person name="Klenk H.-P."/>
        </authorList>
    </citation>
    <scope>NUCLEOTIDE SEQUENCE [LARGE SCALE GENOMIC DNA]</scope>
    <source>
        <strain evidence="2 5">DSM 45117</strain>
    </source>
</reference>
<dbReference type="RefSeq" id="WP_092883977.1">
    <property type="nucleotide sequence ID" value="NZ_FOOI01000008.1"/>
</dbReference>
<dbReference type="STRING" id="504797.SAMN05421678_108185"/>
<evidence type="ECO:0000313" key="5">
    <source>
        <dbReference type="Proteomes" id="UP000533017"/>
    </source>
</evidence>
<keyword evidence="5" id="KW-1185">Reference proteome</keyword>
<dbReference type="InterPro" id="IPR001608">
    <property type="entry name" value="Ala_racemase_N"/>
</dbReference>
<proteinExistence type="predicted"/>
<dbReference type="Gene3D" id="3.20.20.10">
    <property type="entry name" value="Alanine racemase"/>
    <property type="match status" value="1"/>
</dbReference>
<organism evidence="3 4">
    <name type="scientific">Actinopolymorpha cephalotaxi</name>
    <dbReference type="NCBI Taxonomy" id="504797"/>
    <lineage>
        <taxon>Bacteria</taxon>
        <taxon>Bacillati</taxon>
        <taxon>Actinomycetota</taxon>
        <taxon>Actinomycetes</taxon>
        <taxon>Propionibacteriales</taxon>
        <taxon>Actinopolymorphaceae</taxon>
        <taxon>Actinopolymorpha</taxon>
    </lineage>
</organism>